<dbReference type="GO" id="GO:0045165">
    <property type="term" value="P:cell fate commitment"/>
    <property type="evidence" value="ECO:0007669"/>
    <property type="project" value="TreeGrafter"/>
</dbReference>
<protein>
    <recommendedName>
        <fullName evidence="9">Protein Wnt</fullName>
    </recommendedName>
</protein>
<sequence length="367" mass="41732">MIGFGMKTRLAIIYCACVLFSLFGACSNVELKMNDIESMNPYVLCSSIPKYIKKGTNLKCSMEKQKLTNVYRGIRVAAKECRYQFQMRPWNCSAAFESAPRITYYPIPETAFLYAINSAGIAYSLAWACYEGKTKDCMCEKQKSVNITTETLLKHQANQKSPEQPHIMEDRKCAKHSLQYGIEESMQLLENKHENDIRWRMDNHNKQAGRLALIDGPINKNRVCSCHGVSGACTISKCTLKLPKFGDVSDYLMEKYKSAVRMGSNNHGHLIPHRDTLNKKPTENDLVYLQESPSFCSKDKKYGILGTKDRVCDPKSKGPQGCDVLCCNRGSEKIVEVEKRQCKCKFKYCCEVKCQTCEKRVELDVCK</sequence>
<keyword evidence="7" id="KW-1015">Disulfide bond</keyword>
<dbReference type="GO" id="GO:0060070">
    <property type="term" value="P:canonical Wnt signaling pathway"/>
    <property type="evidence" value="ECO:0007669"/>
    <property type="project" value="TreeGrafter"/>
</dbReference>
<comment type="subcellular location">
    <subcellularLocation>
        <location evidence="1 9">Secreted</location>
        <location evidence="1 9">Extracellular space</location>
        <location evidence="1 9">Extracellular matrix</location>
    </subcellularLocation>
</comment>
<dbReference type="InterPro" id="IPR043158">
    <property type="entry name" value="Wnt_C"/>
</dbReference>
<feature type="signal peptide" evidence="10">
    <location>
        <begin position="1"/>
        <end position="28"/>
    </location>
</feature>
<comment type="function">
    <text evidence="9">Ligand for members of the frizzled family of seven transmembrane receptors.</text>
</comment>
<dbReference type="CDD" id="cd13113">
    <property type="entry name" value="Wnt"/>
    <property type="match status" value="1"/>
</dbReference>
<keyword evidence="3 9" id="KW-0217">Developmental protein</keyword>
<keyword evidence="10" id="KW-0732">Signal</keyword>
<keyword evidence="6 9" id="KW-0879">Wnt signaling pathway</keyword>
<reference evidence="11" key="1">
    <citation type="submission" date="2021-01" db="UniProtKB">
        <authorList>
            <consortium name="EnsemblMetazoa"/>
        </authorList>
    </citation>
    <scope>IDENTIFICATION</scope>
</reference>
<dbReference type="RefSeq" id="XP_066922723.1">
    <property type="nucleotide sequence ID" value="XM_067066622.1"/>
</dbReference>
<evidence type="ECO:0000256" key="1">
    <source>
        <dbReference type="ARBA" id="ARBA00004498"/>
    </source>
</evidence>
<dbReference type="GeneID" id="136810051"/>
<comment type="similarity">
    <text evidence="2 9">Belongs to the Wnt family.</text>
</comment>
<evidence type="ECO:0000313" key="11">
    <source>
        <dbReference type="EnsemblMetazoa" id="CLYHEMP018139.1"/>
    </source>
</evidence>
<dbReference type="Proteomes" id="UP000594262">
    <property type="component" value="Unplaced"/>
</dbReference>
<evidence type="ECO:0000256" key="4">
    <source>
        <dbReference type="ARBA" id="ARBA00022525"/>
    </source>
</evidence>
<evidence type="ECO:0000256" key="10">
    <source>
        <dbReference type="SAM" id="SignalP"/>
    </source>
</evidence>
<evidence type="ECO:0000256" key="6">
    <source>
        <dbReference type="ARBA" id="ARBA00022687"/>
    </source>
</evidence>
<accession>A0A7M5X5F5</accession>
<dbReference type="SMART" id="SM00097">
    <property type="entry name" value="WNT1"/>
    <property type="match status" value="1"/>
</dbReference>
<dbReference type="GO" id="GO:0005125">
    <property type="term" value="F:cytokine activity"/>
    <property type="evidence" value="ECO:0007669"/>
    <property type="project" value="TreeGrafter"/>
</dbReference>
<evidence type="ECO:0000313" key="12">
    <source>
        <dbReference type="Proteomes" id="UP000594262"/>
    </source>
</evidence>
<keyword evidence="4" id="KW-0964">Secreted</keyword>
<dbReference type="PROSITE" id="PS51257">
    <property type="entry name" value="PROKAR_LIPOPROTEIN"/>
    <property type="match status" value="1"/>
</dbReference>
<keyword evidence="5" id="KW-0272">Extracellular matrix</keyword>
<dbReference type="EnsemblMetazoa" id="CLYHEMT018139.1">
    <property type="protein sequence ID" value="CLYHEMP018139.1"/>
    <property type="gene ID" value="CLYHEMG018139"/>
</dbReference>
<evidence type="ECO:0000256" key="8">
    <source>
        <dbReference type="ARBA" id="ARBA00023288"/>
    </source>
</evidence>
<dbReference type="PANTHER" id="PTHR12027">
    <property type="entry name" value="WNT RELATED"/>
    <property type="match status" value="1"/>
</dbReference>
<evidence type="ECO:0000256" key="9">
    <source>
        <dbReference type="RuleBase" id="RU003500"/>
    </source>
</evidence>
<dbReference type="GO" id="GO:0005109">
    <property type="term" value="F:frizzled binding"/>
    <property type="evidence" value="ECO:0007669"/>
    <property type="project" value="TreeGrafter"/>
</dbReference>
<feature type="chain" id="PRO_5029682890" description="Protein Wnt" evidence="10">
    <location>
        <begin position="29"/>
        <end position="367"/>
    </location>
</feature>
<dbReference type="InterPro" id="IPR005817">
    <property type="entry name" value="Wnt"/>
</dbReference>
<evidence type="ECO:0000256" key="7">
    <source>
        <dbReference type="ARBA" id="ARBA00023157"/>
    </source>
</evidence>
<dbReference type="OrthoDB" id="5945655at2759"/>
<dbReference type="PRINTS" id="PR01349">
    <property type="entry name" value="WNTPROTEIN"/>
</dbReference>
<dbReference type="GO" id="GO:0005615">
    <property type="term" value="C:extracellular space"/>
    <property type="evidence" value="ECO:0007669"/>
    <property type="project" value="TreeGrafter"/>
</dbReference>
<proteinExistence type="inferred from homology"/>
<evidence type="ECO:0000256" key="5">
    <source>
        <dbReference type="ARBA" id="ARBA00022530"/>
    </source>
</evidence>
<keyword evidence="8" id="KW-0449">Lipoprotein</keyword>
<dbReference type="GO" id="GO:0030182">
    <property type="term" value="P:neuron differentiation"/>
    <property type="evidence" value="ECO:0007669"/>
    <property type="project" value="TreeGrafter"/>
</dbReference>
<keyword evidence="12" id="KW-1185">Reference proteome</keyword>
<dbReference type="Pfam" id="PF00110">
    <property type="entry name" value="wnt"/>
    <property type="match status" value="1"/>
</dbReference>
<name>A0A7M5X5F5_9CNID</name>
<organism evidence="11 12">
    <name type="scientific">Clytia hemisphaerica</name>
    <dbReference type="NCBI Taxonomy" id="252671"/>
    <lineage>
        <taxon>Eukaryota</taxon>
        <taxon>Metazoa</taxon>
        <taxon>Cnidaria</taxon>
        <taxon>Hydrozoa</taxon>
        <taxon>Hydroidolina</taxon>
        <taxon>Leptothecata</taxon>
        <taxon>Obeliida</taxon>
        <taxon>Clytiidae</taxon>
        <taxon>Clytia</taxon>
    </lineage>
</organism>
<evidence type="ECO:0000256" key="3">
    <source>
        <dbReference type="ARBA" id="ARBA00022473"/>
    </source>
</evidence>
<dbReference type="FunFam" id="3.30.2460.20:FF:000001">
    <property type="entry name" value="Wnt homolog"/>
    <property type="match status" value="1"/>
</dbReference>
<evidence type="ECO:0000256" key="2">
    <source>
        <dbReference type="ARBA" id="ARBA00005683"/>
    </source>
</evidence>
<dbReference type="Gene3D" id="3.30.2460.20">
    <property type="match status" value="1"/>
</dbReference>
<dbReference type="AlphaFoldDB" id="A0A7M5X5F5"/>